<dbReference type="InterPro" id="IPR051453">
    <property type="entry name" value="MBL_Glyoxalase_II"/>
</dbReference>
<feature type="domain" description="Metallo-beta-lactamase" evidence="1">
    <location>
        <begin position="25"/>
        <end position="189"/>
    </location>
</feature>
<dbReference type="InterPro" id="IPR001279">
    <property type="entry name" value="Metallo-B-lactamas"/>
</dbReference>
<comment type="caution">
    <text evidence="2">The sequence shown here is derived from an EMBL/GenBank/DDBJ whole genome shotgun (WGS) entry which is preliminary data.</text>
</comment>
<dbReference type="EMBL" id="JALDAX010000009">
    <property type="protein sequence ID" value="MCI3242624.1"/>
    <property type="molecule type" value="Genomic_DNA"/>
</dbReference>
<dbReference type="InterPro" id="IPR036866">
    <property type="entry name" value="RibonucZ/Hydroxyglut_hydro"/>
</dbReference>
<evidence type="ECO:0000259" key="1">
    <source>
        <dbReference type="SMART" id="SM00849"/>
    </source>
</evidence>
<dbReference type="PANTHER" id="PTHR46233:SF4">
    <property type="entry name" value="METALLO-BETA-LACTAMASE DOMAIN-CONTAINING PROTEIN"/>
    <property type="match status" value="1"/>
</dbReference>
<protein>
    <submittedName>
        <fullName evidence="2">MBL fold metallo-hydrolase</fullName>
    </submittedName>
</protein>
<organism evidence="2 3">
    <name type="scientific">Streptomyces spinosisporus</name>
    <dbReference type="NCBI Taxonomy" id="2927582"/>
    <lineage>
        <taxon>Bacteria</taxon>
        <taxon>Bacillati</taxon>
        <taxon>Actinomycetota</taxon>
        <taxon>Actinomycetes</taxon>
        <taxon>Kitasatosporales</taxon>
        <taxon>Streptomycetaceae</taxon>
        <taxon>Streptomyces</taxon>
    </lineage>
</organism>
<proteinExistence type="predicted"/>
<evidence type="ECO:0000313" key="3">
    <source>
        <dbReference type="Proteomes" id="UP001165270"/>
    </source>
</evidence>
<keyword evidence="3" id="KW-1185">Reference proteome</keyword>
<evidence type="ECO:0000313" key="2">
    <source>
        <dbReference type="EMBL" id="MCI3242624.1"/>
    </source>
</evidence>
<dbReference type="PANTHER" id="PTHR46233">
    <property type="entry name" value="HYDROXYACYLGLUTATHIONE HYDROLASE GLOC"/>
    <property type="match status" value="1"/>
</dbReference>
<dbReference type="Pfam" id="PF00753">
    <property type="entry name" value="Lactamase_B"/>
    <property type="match status" value="1"/>
</dbReference>
<dbReference type="RefSeq" id="WP_242711100.1">
    <property type="nucleotide sequence ID" value="NZ_JALDAX010000009.1"/>
</dbReference>
<dbReference type="Proteomes" id="UP001165270">
    <property type="component" value="Unassembled WGS sequence"/>
</dbReference>
<sequence length="210" mass="22178">MARVRVERLVTSGTFSLDDGTWDVDNNVWIVGDDHEAIVVDAAHDADAIAEAVGDRALCAIVCTHAHDDHINAAPELAARTGAPVLLHPDDLPLWKQTHPDRMPDADLADGQPLSVAGVELTVLHTPGHAPGAVCLYAPALGALFSGDTLFAGGPGATGRSYSHFPTIVESIRDRLLTLPADTTVHTGHGETTTVGAEAPHLQEWIDRGF</sequence>
<accession>A0ABS9XKM0</accession>
<dbReference type="Gene3D" id="3.60.15.10">
    <property type="entry name" value="Ribonuclease Z/Hydroxyacylglutathione hydrolase-like"/>
    <property type="match status" value="1"/>
</dbReference>
<reference evidence="2" key="1">
    <citation type="submission" date="2022-03" db="EMBL/GenBank/DDBJ databases">
        <title>Streptomyces 7R015 and 7R016 isolated from Barleria lupulina in Thailand.</title>
        <authorList>
            <person name="Kanchanasin P."/>
            <person name="Phongsopitanun W."/>
            <person name="Tanasupawat S."/>
        </authorList>
    </citation>
    <scope>NUCLEOTIDE SEQUENCE</scope>
    <source>
        <strain evidence="2">7R016</strain>
    </source>
</reference>
<dbReference type="SUPFAM" id="SSF56281">
    <property type="entry name" value="Metallo-hydrolase/oxidoreductase"/>
    <property type="match status" value="1"/>
</dbReference>
<name>A0ABS9XKM0_9ACTN</name>
<dbReference type="SMART" id="SM00849">
    <property type="entry name" value="Lactamase_B"/>
    <property type="match status" value="1"/>
</dbReference>
<gene>
    <name evidence="2" type="ORF">MQN93_23145</name>
</gene>
<dbReference type="CDD" id="cd06262">
    <property type="entry name" value="metallo-hydrolase-like_MBL-fold"/>
    <property type="match status" value="1"/>
</dbReference>